<reference evidence="2" key="1">
    <citation type="journal article" date="2021" name="BMC Genomics">
        <title>Chromosome-level genome assembly and manually-curated proteome of model necrotroph Parastagonospora nodorum Sn15 reveals a genome-wide trove of candidate effector homologs, and redundancy of virulence-related functions within an accessory chromosome.</title>
        <authorList>
            <person name="Bertazzoni S."/>
            <person name="Jones D.A.B."/>
            <person name="Phan H.T."/>
            <person name="Tan K.-C."/>
            <person name="Hane J.K."/>
        </authorList>
    </citation>
    <scope>NUCLEOTIDE SEQUENCE [LARGE SCALE GENOMIC DNA]</scope>
    <source>
        <strain evidence="2">SN15 / ATCC MYA-4574 / FGSC 10173)</strain>
    </source>
</reference>
<protein>
    <submittedName>
        <fullName evidence="1">Uncharacterized protein</fullName>
    </submittedName>
</protein>
<gene>
    <name evidence="1" type="ORF">JI435_305100</name>
</gene>
<organism evidence="1 2">
    <name type="scientific">Phaeosphaeria nodorum (strain SN15 / ATCC MYA-4574 / FGSC 10173)</name>
    <name type="common">Glume blotch fungus</name>
    <name type="synonym">Parastagonospora nodorum</name>
    <dbReference type="NCBI Taxonomy" id="321614"/>
    <lineage>
        <taxon>Eukaryota</taxon>
        <taxon>Fungi</taxon>
        <taxon>Dikarya</taxon>
        <taxon>Ascomycota</taxon>
        <taxon>Pezizomycotina</taxon>
        <taxon>Dothideomycetes</taxon>
        <taxon>Pleosporomycetidae</taxon>
        <taxon>Pleosporales</taxon>
        <taxon>Pleosporineae</taxon>
        <taxon>Phaeosphaeriaceae</taxon>
        <taxon>Parastagonospora</taxon>
    </lineage>
</organism>
<proteinExistence type="predicted"/>
<dbReference type="EMBL" id="CP069032">
    <property type="protein sequence ID" value="QRD00369.1"/>
    <property type="molecule type" value="Genomic_DNA"/>
</dbReference>
<keyword evidence="2" id="KW-1185">Reference proteome</keyword>
<name>A0A7U2F9X1_PHANO</name>
<evidence type="ECO:0000313" key="2">
    <source>
        <dbReference type="Proteomes" id="UP000663193"/>
    </source>
</evidence>
<dbReference type="Proteomes" id="UP000663193">
    <property type="component" value="Chromosome 10"/>
</dbReference>
<dbReference type="AlphaFoldDB" id="A0A7U2F9X1"/>
<evidence type="ECO:0000313" key="1">
    <source>
        <dbReference type="EMBL" id="QRD00369.1"/>
    </source>
</evidence>
<sequence>MSIQTVNSFSTGIRYSSTLQARSTQSTITPRIDDINVILGFQSLILDEVRAVHGPLYANSTFAVITSRFDAGIGDIEYTAQDIV</sequence>
<dbReference type="VEuPathDB" id="FungiDB:JI435_305100"/>
<accession>A0A7U2F9X1</accession>